<evidence type="ECO:0000313" key="3">
    <source>
        <dbReference type="Proteomes" id="UP000257109"/>
    </source>
</evidence>
<dbReference type="Proteomes" id="UP000257109">
    <property type="component" value="Unassembled WGS sequence"/>
</dbReference>
<dbReference type="Pfam" id="PF24924">
    <property type="entry name" value="DUF7745"/>
    <property type="match status" value="1"/>
</dbReference>
<name>A0A371FDL0_MUCPR</name>
<dbReference type="AlphaFoldDB" id="A0A371FDL0"/>
<organism evidence="2 3">
    <name type="scientific">Mucuna pruriens</name>
    <name type="common">Velvet bean</name>
    <name type="synonym">Dolichos pruriens</name>
    <dbReference type="NCBI Taxonomy" id="157652"/>
    <lineage>
        <taxon>Eukaryota</taxon>
        <taxon>Viridiplantae</taxon>
        <taxon>Streptophyta</taxon>
        <taxon>Embryophyta</taxon>
        <taxon>Tracheophyta</taxon>
        <taxon>Spermatophyta</taxon>
        <taxon>Magnoliopsida</taxon>
        <taxon>eudicotyledons</taxon>
        <taxon>Gunneridae</taxon>
        <taxon>Pentapetalae</taxon>
        <taxon>rosids</taxon>
        <taxon>fabids</taxon>
        <taxon>Fabales</taxon>
        <taxon>Fabaceae</taxon>
        <taxon>Papilionoideae</taxon>
        <taxon>50 kb inversion clade</taxon>
        <taxon>NPAAA clade</taxon>
        <taxon>indigoferoid/millettioid clade</taxon>
        <taxon>Phaseoleae</taxon>
        <taxon>Mucuna</taxon>
    </lineage>
</organism>
<keyword evidence="3" id="KW-1185">Reference proteome</keyword>
<accession>A0A371FDL0</accession>
<feature type="domain" description="DUF7745" evidence="1">
    <location>
        <begin position="2"/>
        <end position="78"/>
    </location>
</feature>
<dbReference type="EMBL" id="QJKJ01009528">
    <property type="protein sequence ID" value="RDX76376.1"/>
    <property type="molecule type" value="Genomic_DNA"/>
</dbReference>
<sequence length="193" mass="21925">AFERKHGNLLRILEVEVQPATLEALVQYYDPPARCFTFRDFQMTPTLEEYERLLGFPLTESTHYFHQEQPSSWATVAKGEAIPATRKRRLASSHGRSRTTNLWDFPIPAGRKSCGPSSYGSIPGQKNIGEKTPPWLSWQTPTTPSTIFARRRREVSNVAPPCYTYEQNYMPSRGIQVELDQNHVKGALGQATK</sequence>
<feature type="non-terminal residue" evidence="2">
    <location>
        <position position="1"/>
    </location>
</feature>
<dbReference type="OrthoDB" id="1743443at2759"/>
<comment type="caution">
    <text evidence="2">The sequence shown here is derived from an EMBL/GenBank/DDBJ whole genome shotgun (WGS) entry which is preliminary data.</text>
</comment>
<dbReference type="InterPro" id="IPR056647">
    <property type="entry name" value="DUF7745"/>
</dbReference>
<feature type="non-terminal residue" evidence="2">
    <location>
        <position position="193"/>
    </location>
</feature>
<gene>
    <name evidence="2" type="ORF">CR513_43643</name>
</gene>
<reference evidence="2" key="1">
    <citation type="submission" date="2018-05" db="EMBL/GenBank/DDBJ databases">
        <title>Draft genome of Mucuna pruriens seed.</title>
        <authorList>
            <person name="Nnadi N.E."/>
            <person name="Vos R."/>
            <person name="Hasami M.H."/>
            <person name="Devisetty U.K."/>
            <person name="Aguiy J.C."/>
        </authorList>
    </citation>
    <scope>NUCLEOTIDE SEQUENCE [LARGE SCALE GENOMIC DNA]</scope>
    <source>
        <strain evidence="2">JCA_2017</strain>
    </source>
</reference>
<evidence type="ECO:0000313" key="2">
    <source>
        <dbReference type="EMBL" id="RDX76376.1"/>
    </source>
</evidence>
<dbReference type="PANTHER" id="PTHR48201">
    <property type="entry name" value="PROTEIN, PUTATIVE-RELATED"/>
    <property type="match status" value="1"/>
</dbReference>
<protein>
    <recommendedName>
        <fullName evidence="1">DUF7745 domain-containing protein</fullName>
    </recommendedName>
</protein>
<dbReference type="PANTHER" id="PTHR48201:SF12">
    <property type="entry name" value="AMINOTRANSFERASE-LIKE PLANT MOBILE DOMAIN-CONTAINING PROTEIN"/>
    <property type="match status" value="1"/>
</dbReference>
<evidence type="ECO:0000259" key="1">
    <source>
        <dbReference type="Pfam" id="PF24924"/>
    </source>
</evidence>
<proteinExistence type="predicted"/>